<sequence length="120" mass="13089">MSLLASIFVALVAIEHAYILILEMFLWTRARTQRVFGLPMELAEKTTVLAANQGLYNGFLSAGLIWSLVHPDALFGEQLQMFFLGCVIVAAAYGSYSVKRSILIVQGLPALIALTLVCLA</sequence>
<name>A0A5C8ZBZ2_9GAMM</name>
<feature type="transmembrane region" description="Helical" evidence="1">
    <location>
        <begin position="48"/>
        <end position="69"/>
    </location>
</feature>
<dbReference type="AlphaFoldDB" id="A0A5C8ZBZ2"/>
<dbReference type="EMBL" id="VKAD01000001">
    <property type="protein sequence ID" value="TXR54691.1"/>
    <property type="molecule type" value="Genomic_DNA"/>
</dbReference>
<proteinExistence type="predicted"/>
<dbReference type="Pfam" id="PF06993">
    <property type="entry name" value="DUF1304"/>
    <property type="match status" value="1"/>
</dbReference>
<organism evidence="2 3">
    <name type="scientific">Reinekea thalattae</name>
    <dbReference type="NCBI Taxonomy" id="2593301"/>
    <lineage>
        <taxon>Bacteria</taxon>
        <taxon>Pseudomonadati</taxon>
        <taxon>Pseudomonadota</taxon>
        <taxon>Gammaproteobacteria</taxon>
        <taxon>Oceanospirillales</taxon>
        <taxon>Saccharospirillaceae</taxon>
        <taxon>Reinekea</taxon>
    </lineage>
</organism>
<evidence type="ECO:0000313" key="2">
    <source>
        <dbReference type="EMBL" id="TXR54691.1"/>
    </source>
</evidence>
<keyword evidence="1" id="KW-0812">Transmembrane</keyword>
<reference evidence="2 3" key="1">
    <citation type="submission" date="2019-07" db="EMBL/GenBank/DDBJ databases">
        <title>Reinekea sp. strain SSH23 genome sequencing and assembly.</title>
        <authorList>
            <person name="Kim I."/>
        </authorList>
    </citation>
    <scope>NUCLEOTIDE SEQUENCE [LARGE SCALE GENOMIC DNA]</scope>
    <source>
        <strain evidence="2 3">SSH23</strain>
    </source>
</reference>
<keyword evidence="1" id="KW-1133">Transmembrane helix</keyword>
<dbReference type="InterPro" id="IPR009732">
    <property type="entry name" value="DUF1304"/>
</dbReference>
<dbReference type="PANTHER" id="PTHR38446">
    <property type="entry name" value="BLL0914 PROTEIN"/>
    <property type="match status" value="1"/>
</dbReference>
<evidence type="ECO:0000256" key="1">
    <source>
        <dbReference type="SAM" id="Phobius"/>
    </source>
</evidence>
<feature type="transmembrane region" description="Helical" evidence="1">
    <location>
        <begin position="81"/>
        <end position="96"/>
    </location>
</feature>
<gene>
    <name evidence="2" type="ORF">FME95_09180</name>
</gene>
<feature type="transmembrane region" description="Helical" evidence="1">
    <location>
        <begin position="102"/>
        <end position="119"/>
    </location>
</feature>
<dbReference type="RefSeq" id="WP_147714090.1">
    <property type="nucleotide sequence ID" value="NZ_VKAD01000001.1"/>
</dbReference>
<accession>A0A5C8ZBZ2</accession>
<dbReference type="Proteomes" id="UP000321764">
    <property type="component" value="Unassembled WGS sequence"/>
</dbReference>
<dbReference type="OrthoDB" id="9803832at2"/>
<keyword evidence="1" id="KW-0472">Membrane</keyword>
<keyword evidence="3" id="KW-1185">Reference proteome</keyword>
<dbReference type="PANTHER" id="PTHR38446:SF1">
    <property type="entry name" value="BLL0914 PROTEIN"/>
    <property type="match status" value="1"/>
</dbReference>
<evidence type="ECO:0000313" key="3">
    <source>
        <dbReference type="Proteomes" id="UP000321764"/>
    </source>
</evidence>
<comment type="caution">
    <text evidence="2">The sequence shown here is derived from an EMBL/GenBank/DDBJ whole genome shotgun (WGS) entry which is preliminary data.</text>
</comment>
<protein>
    <submittedName>
        <fullName evidence="2">DUF1304 domain-containing protein</fullName>
    </submittedName>
</protein>